<evidence type="ECO:0000256" key="5">
    <source>
        <dbReference type="ARBA" id="ARBA00022840"/>
    </source>
</evidence>
<dbReference type="EnsemblPlants" id="QL05p022970:mrna">
    <property type="protein sequence ID" value="QL05p022970:mrna"/>
    <property type="gene ID" value="QL05p022970"/>
</dbReference>
<evidence type="ECO:0000256" key="3">
    <source>
        <dbReference type="ARBA" id="ARBA00022741"/>
    </source>
</evidence>
<dbReference type="PANTHER" id="PTHR27002:SF926">
    <property type="entry name" value="OS07G0535800 PROTEIN"/>
    <property type="match status" value="1"/>
</dbReference>
<evidence type="ECO:0000259" key="6">
    <source>
        <dbReference type="PROSITE" id="PS50011"/>
    </source>
</evidence>
<sequence>MNPKISDFGMARIFGLKGSEENTNRIVGTYGYMSPEYAMNGVVSIKTDVFSYGVLLLEIAWQLWNEGRGLELIDPTILDESCPHSEVLRYIHVGLLCVQDQASDRPAMLDVVTMLSNETHQLFPPKQPAFFINTVQEESSDVSKIKPRKCSIYNVTISEMEAR</sequence>
<dbReference type="Gramene" id="QL05p022970:mrna">
    <property type="protein sequence ID" value="QL05p022970:mrna"/>
    <property type="gene ID" value="QL05p022970"/>
</dbReference>
<keyword evidence="3" id="KW-0547">Nucleotide-binding</keyword>
<proteinExistence type="predicted"/>
<feature type="domain" description="Protein kinase" evidence="6">
    <location>
        <begin position="1"/>
        <end position="123"/>
    </location>
</feature>
<evidence type="ECO:0000256" key="4">
    <source>
        <dbReference type="ARBA" id="ARBA00022777"/>
    </source>
</evidence>
<organism evidence="7 8">
    <name type="scientific">Quercus lobata</name>
    <name type="common">Valley oak</name>
    <dbReference type="NCBI Taxonomy" id="97700"/>
    <lineage>
        <taxon>Eukaryota</taxon>
        <taxon>Viridiplantae</taxon>
        <taxon>Streptophyta</taxon>
        <taxon>Embryophyta</taxon>
        <taxon>Tracheophyta</taxon>
        <taxon>Spermatophyta</taxon>
        <taxon>Magnoliopsida</taxon>
        <taxon>eudicotyledons</taxon>
        <taxon>Gunneridae</taxon>
        <taxon>Pentapetalae</taxon>
        <taxon>rosids</taxon>
        <taxon>fabids</taxon>
        <taxon>Fagales</taxon>
        <taxon>Fagaceae</taxon>
        <taxon>Quercus</taxon>
    </lineage>
</organism>
<evidence type="ECO:0000313" key="7">
    <source>
        <dbReference type="EnsemblPlants" id="QL05p022970:mrna"/>
    </source>
</evidence>
<reference evidence="7" key="2">
    <citation type="submission" date="2021-01" db="UniProtKB">
        <authorList>
            <consortium name="EnsemblPlants"/>
        </authorList>
    </citation>
    <scope>IDENTIFICATION</scope>
</reference>
<evidence type="ECO:0000256" key="2">
    <source>
        <dbReference type="ARBA" id="ARBA00022679"/>
    </source>
</evidence>
<accession>A0A7N2LNB8</accession>
<dbReference type="InterPro" id="IPR000719">
    <property type="entry name" value="Prot_kinase_dom"/>
</dbReference>
<dbReference type="GO" id="GO:0004674">
    <property type="term" value="F:protein serine/threonine kinase activity"/>
    <property type="evidence" value="ECO:0007669"/>
    <property type="project" value="UniProtKB-KW"/>
</dbReference>
<dbReference type="SUPFAM" id="SSF56112">
    <property type="entry name" value="Protein kinase-like (PK-like)"/>
    <property type="match status" value="1"/>
</dbReference>
<dbReference type="GO" id="GO:0005524">
    <property type="term" value="F:ATP binding"/>
    <property type="evidence" value="ECO:0007669"/>
    <property type="project" value="UniProtKB-KW"/>
</dbReference>
<keyword evidence="5" id="KW-0067">ATP-binding</keyword>
<dbReference type="GO" id="GO:0005886">
    <property type="term" value="C:plasma membrane"/>
    <property type="evidence" value="ECO:0007669"/>
    <property type="project" value="TreeGrafter"/>
</dbReference>
<dbReference type="InterPro" id="IPR011009">
    <property type="entry name" value="Kinase-like_dom_sf"/>
</dbReference>
<dbReference type="Proteomes" id="UP000594261">
    <property type="component" value="Chromosome 5"/>
</dbReference>
<dbReference type="AlphaFoldDB" id="A0A7N2LNB8"/>
<name>A0A7N2LNB8_QUELO</name>
<dbReference type="Gene3D" id="1.10.510.10">
    <property type="entry name" value="Transferase(Phosphotransferase) domain 1"/>
    <property type="match status" value="1"/>
</dbReference>
<keyword evidence="8" id="KW-1185">Reference proteome</keyword>
<dbReference type="InterPro" id="IPR001245">
    <property type="entry name" value="Ser-Thr/Tyr_kinase_cat_dom"/>
</dbReference>
<keyword evidence="2" id="KW-0808">Transferase</keyword>
<dbReference type="PROSITE" id="PS50011">
    <property type="entry name" value="PROTEIN_KINASE_DOM"/>
    <property type="match status" value="1"/>
</dbReference>
<dbReference type="OMA" id="TICMIEP"/>
<evidence type="ECO:0000313" key="8">
    <source>
        <dbReference type="Proteomes" id="UP000594261"/>
    </source>
</evidence>
<dbReference type="PANTHER" id="PTHR27002">
    <property type="entry name" value="RECEPTOR-LIKE SERINE/THREONINE-PROTEIN KINASE SD1-8"/>
    <property type="match status" value="1"/>
</dbReference>
<keyword evidence="1" id="KW-0723">Serine/threonine-protein kinase</keyword>
<dbReference type="EMBL" id="LRBV02000005">
    <property type="status" value="NOT_ANNOTATED_CDS"/>
    <property type="molecule type" value="Genomic_DNA"/>
</dbReference>
<protein>
    <recommendedName>
        <fullName evidence="6">Protein kinase domain-containing protein</fullName>
    </recommendedName>
</protein>
<evidence type="ECO:0000256" key="1">
    <source>
        <dbReference type="ARBA" id="ARBA00022527"/>
    </source>
</evidence>
<keyword evidence="4" id="KW-0418">Kinase</keyword>
<dbReference type="Pfam" id="PF07714">
    <property type="entry name" value="PK_Tyr_Ser-Thr"/>
    <property type="match status" value="1"/>
</dbReference>
<reference evidence="7 8" key="1">
    <citation type="journal article" date="2016" name="G3 (Bethesda)">
        <title>First Draft Assembly and Annotation of the Genome of a California Endemic Oak Quercus lobata Nee (Fagaceae).</title>
        <authorList>
            <person name="Sork V.L."/>
            <person name="Fitz-Gibbon S.T."/>
            <person name="Puiu D."/>
            <person name="Crepeau M."/>
            <person name="Gugger P.F."/>
            <person name="Sherman R."/>
            <person name="Stevens K."/>
            <person name="Langley C.H."/>
            <person name="Pellegrini M."/>
            <person name="Salzberg S.L."/>
        </authorList>
    </citation>
    <scope>NUCLEOTIDE SEQUENCE [LARGE SCALE GENOMIC DNA]</scope>
    <source>
        <strain evidence="7 8">cv. SW786</strain>
    </source>
</reference>
<dbReference type="InParanoid" id="A0A7N2LNB8"/>